<accession>A0A0G4PZH4</accession>
<evidence type="ECO:0000313" key="3">
    <source>
        <dbReference type="Proteomes" id="UP000183920"/>
    </source>
</evidence>
<dbReference type="AlphaFoldDB" id="A0A0G4PZH4"/>
<gene>
    <name evidence="2" type="ORF">BN1804_00214</name>
</gene>
<proteinExistence type="predicted"/>
<protein>
    <submittedName>
        <fullName evidence="2">Uncharacterized protein</fullName>
    </submittedName>
</protein>
<reference evidence="3" key="1">
    <citation type="submission" date="2015-06" db="EMBL/GenBank/DDBJ databases">
        <authorList>
            <person name="Urmite Genomes"/>
        </authorList>
    </citation>
    <scope>NUCLEOTIDE SEQUENCE [LARGE SCALE GENOMIC DNA]</scope>
    <source>
        <strain evidence="3">CSUR P1867</strain>
    </source>
</reference>
<dbReference type="Proteomes" id="UP000183920">
    <property type="component" value="Unassembled WGS sequence"/>
</dbReference>
<organism evidence="2 3">
    <name type="scientific">Proteus penneri</name>
    <dbReference type="NCBI Taxonomy" id="102862"/>
    <lineage>
        <taxon>Bacteria</taxon>
        <taxon>Pseudomonadati</taxon>
        <taxon>Pseudomonadota</taxon>
        <taxon>Gammaproteobacteria</taxon>
        <taxon>Enterobacterales</taxon>
        <taxon>Morganellaceae</taxon>
        <taxon>Proteus</taxon>
    </lineage>
</organism>
<dbReference type="EMBL" id="CVRY01000001">
    <property type="protein sequence ID" value="CRL59042.1"/>
    <property type="molecule type" value="Genomic_DNA"/>
</dbReference>
<evidence type="ECO:0000256" key="1">
    <source>
        <dbReference type="SAM" id="MobiDB-lite"/>
    </source>
</evidence>
<evidence type="ECO:0000313" key="2">
    <source>
        <dbReference type="EMBL" id="CRL59042.1"/>
    </source>
</evidence>
<feature type="region of interest" description="Disordered" evidence="1">
    <location>
        <begin position="130"/>
        <end position="150"/>
    </location>
</feature>
<dbReference type="NCBIfam" id="NF033230">
    <property type="entry name" value="phage_region_01"/>
    <property type="match status" value="1"/>
</dbReference>
<dbReference type="RefSeq" id="WP_072062647.1">
    <property type="nucleotide sequence ID" value="NZ_CAXOKJ010000016.1"/>
</dbReference>
<dbReference type="InterPro" id="IPR059241">
    <property type="entry name" value="SfIV_phage_associated"/>
</dbReference>
<sequence>MSNYSNLFQIIKMRVCRNNKESDSMLDMRNDHRSKQVWHRIEQIFILECLLDEYRKKHGSLHSPLDGKKALHHMILNKTNWPLSEIKALSFNDCILIITEYLKKENIHPDAQDFLNRMNLPTNSYPLDDFSEEDWAPKENAPFLQKDSEI</sequence>
<name>A0A0G4PZH4_9GAMM</name>